<gene>
    <name evidence="2" type="ORF">B0A49_09185</name>
</gene>
<evidence type="ECO:0000313" key="3">
    <source>
        <dbReference type="Proteomes" id="UP000308768"/>
    </source>
</evidence>
<name>A0A4U0VXQ2_9PEZI</name>
<evidence type="ECO:0000313" key="2">
    <source>
        <dbReference type="EMBL" id="TKA54531.1"/>
    </source>
</evidence>
<accession>A0A4U0VXQ2</accession>
<comment type="caution">
    <text evidence="2">The sequence shown here is derived from an EMBL/GenBank/DDBJ whole genome shotgun (WGS) entry which is preliminary data.</text>
</comment>
<organism evidence="2 3">
    <name type="scientific">Cryomyces minteri</name>
    <dbReference type="NCBI Taxonomy" id="331657"/>
    <lineage>
        <taxon>Eukaryota</taxon>
        <taxon>Fungi</taxon>
        <taxon>Dikarya</taxon>
        <taxon>Ascomycota</taxon>
        <taxon>Pezizomycotina</taxon>
        <taxon>Dothideomycetes</taxon>
        <taxon>Dothideomycetes incertae sedis</taxon>
        <taxon>Cryomyces</taxon>
    </lineage>
</organism>
<sequence>MPGRLTELGNAEPETSTKTLPEDQQSSSPIPFGKSAQKAGGGPLAKDERTSYIRLSNDPTPPASVANEPVTPAIHANQITQIHGATITDGPPTSHLASRHLPKDFGLTTYQPSSEYYLTDMEYFVQRREYRKKLGIKPLALKGQHLKHGFDPMQVIRKHAINSWTGNTTHPSDLNNAIHLIFRVENLDACPKTPLLLKCRIS</sequence>
<feature type="region of interest" description="Disordered" evidence="1">
    <location>
        <begin position="1"/>
        <end position="46"/>
    </location>
</feature>
<dbReference type="AlphaFoldDB" id="A0A4U0VXQ2"/>
<reference evidence="2 3" key="1">
    <citation type="submission" date="2017-03" db="EMBL/GenBank/DDBJ databases">
        <title>Genomes of endolithic fungi from Antarctica.</title>
        <authorList>
            <person name="Coleine C."/>
            <person name="Masonjones S."/>
            <person name="Stajich J.E."/>
        </authorList>
    </citation>
    <scope>NUCLEOTIDE SEQUENCE [LARGE SCALE GENOMIC DNA]</scope>
    <source>
        <strain evidence="2 3">CCFEE 5187</strain>
    </source>
</reference>
<keyword evidence="3" id="KW-1185">Reference proteome</keyword>
<proteinExistence type="predicted"/>
<protein>
    <submittedName>
        <fullName evidence="2">Uncharacterized protein</fullName>
    </submittedName>
</protein>
<evidence type="ECO:0000256" key="1">
    <source>
        <dbReference type="SAM" id="MobiDB-lite"/>
    </source>
</evidence>
<dbReference type="EMBL" id="NAJN01002307">
    <property type="protein sequence ID" value="TKA54531.1"/>
    <property type="molecule type" value="Genomic_DNA"/>
</dbReference>
<feature type="compositionally biased region" description="Polar residues" evidence="1">
    <location>
        <begin position="13"/>
        <end position="29"/>
    </location>
</feature>
<dbReference type="Proteomes" id="UP000308768">
    <property type="component" value="Unassembled WGS sequence"/>
</dbReference>